<accession>A0ABQ0CC23</accession>
<dbReference type="SUPFAM" id="SSF53383">
    <property type="entry name" value="PLP-dependent transferases"/>
    <property type="match status" value="1"/>
</dbReference>
<dbReference type="EC" id="2.6.1.98" evidence="2"/>
<keyword evidence="3" id="KW-1185">Reference proteome</keyword>
<dbReference type="Gene3D" id="3.90.1150.10">
    <property type="entry name" value="Aspartate Aminotransferase, domain 1"/>
    <property type="match status" value="1"/>
</dbReference>
<reference evidence="2 3" key="2">
    <citation type="submission" date="2024-09" db="EMBL/GenBank/DDBJ databases">
        <title>Draft genome sequence of Candidatus Magnetaquicoccaceae bacterium FCR-1.</title>
        <authorList>
            <person name="Shimoshige H."/>
            <person name="Shimamura S."/>
            <person name="Taoka A."/>
            <person name="Kobayashi H."/>
            <person name="Maekawa T."/>
        </authorList>
    </citation>
    <scope>NUCLEOTIDE SEQUENCE [LARGE SCALE GENOMIC DNA]</scope>
    <source>
        <strain evidence="2 3">FCR-1</strain>
    </source>
</reference>
<evidence type="ECO:0000313" key="3">
    <source>
        <dbReference type="Proteomes" id="UP001628193"/>
    </source>
</evidence>
<dbReference type="Pfam" id="PF01041">
    <property type="entry name" value="DegT_DnrJ_EryC1"/>
    <property type="match status" value="1"/>
</dbReference>
<dbReference type="InterPro" id="IPR000653">
    <property type="entry name" value="DegT/StrS_aminotransferase"/>
</dbReference>
<protein>
    <submittedName>
        <fullName evidence="2">UDP-2-acetamido-2-deoxy-3-oxo-D-glucuronate aminotransferase</fullName>
        <ecNumber evidence="2">2.6.1.98</ecNumber>
    </submittedName>
</protein>
<proteinExistence type="inferred from homology"/>
<dbReference type="InterPro" id="IPR015421">
    <property type="entry name" value="PyrdxlP-dep_Trfase_major"/>
</dbReference>
<evidence type="ECO:0000313" key="2">
    <source>
        <dbReference type="EMBL" id="GAB0058438.1"/>
    </source>
</evidence>
<dbReference type="PIRSF" id="PIRSF000390">
    <property type="entry name" value="PLP_StrS"/>
    <property type="match status" value="1"/>
</dbReference>
<gene>
    <name evidence="2" type="primary">wbpE</name>
    <name evidence="2" type="ORF">SIID45300_02787</name>
</gene>
<comment type="similarity">
    <text evidence="1">Belongs to the DegT/DnrJ/EryC1 family.</text>
</comment>
<dbReference type="CDD" id="cd00616">
    <property type="entry name" value="AHBA_syn"/>
    <property type="match status" value="1"/>
</dbReference>
<comment type="caution">
    <text evidence="2">The sequence shown here is derived from an EMBL/GenBank/DDBJ whole genome shotgun (WGS) entry which is preliminary data.</text>
</comment>
<sequence length="363" mass="38708">MEFIDLQTQYRAMRDPINQAIQAVLDSSRYINGPQVKELETALAAFVGCDHAVGFSSGTDALLAILMAKGIGPGDEVITTPFTFIATAETIALTGAKPLFVDVEPDTLNIDPNRIEAAITPRTKAIMPVSIFGQCADLDAINAIAAAHDLWVLEDACQSFGAANKGRRSCSMTTAAATSFFPAKPLGCYGDGGMAFTRDAELAQQLRVIREHGQIAQYQHAVLGINGRLDSIQAAILLAKLPCFEGEIQARQQVAARYAALLGGKVRIPVIRPENVSVFAQYTIRIAGRDQVRATLAQAGIPTAVHYPIPLHHQAVFAGLGHAREAFPNATLAANEVISLPMHPYLTAEQQEAVAQAVLSAVA</sequence>
<keyword evidence="2" id="KW-0032">Aminotransferase</keyword>
<dbReference type="PANTHER" id="PTHR30244:SF42">
    <property type="entry name" value="UDP-2-ACETAMIDO-2-DEOXY-3-OXO-D-GLUCURONATE AMINOTRANSFERASE"/>
    <property type="match status" value="1"/>
</dbReference>
<keyword evidence="2" id="KW-0808">Transferase</keyword>
<name>A0ABQ0CC23_9PROT</name>
<dbReference type="Gene3D" id="3.40.640.10">
    <property type="entry name" value="Type I PLP-dependent aspartate aminotransferase-like (Major domain)"/>
    <property type="match status" value="1"/>
</dbReference>
<dbReference type="RefSeq" id="WP_420906161.1">
    <property type="nucleotide sequence ID" value="NZ_BAAFGK010000005.1"/>
</dbReference>
<dbReference type="GO" id="GO:0008483">
    <property type="term" value="F:transaminase activity"/>
    <property type="evidence" value="ECO:0007669"/>
    <property type="project" value="UniProtKB-KW"/>
</dbReference>
<organism evidence="2 3">
    <name type="scientific">Candidatus Magnetaquiglobus chichijimensis</name>
    <dbReference type="NCBI Taxonomy" id="3141448"/>
    <lineage>
        <taxon>Bacteria</taxon>
        <taxon>Pseudomonadati</taxon>
        <taxon>Pseudomonadota</taxon>
        <taxon>Magnetococcia</taxon>
        <taxon>Magnetococcales</taxon>
        <taxon>Candidatus Magnetaquicoccaceae</taxon>
        <taxon>Candidatus Magnetaquiglobus</taxon>
    </lineage>
</organism>
<dbReference type="InterPro" id="IPR015424">
    <property type="entry name" value="PyrdxlP-dep_Trfase"/>
</dbReference>
<dbReference type="Proteomes" id="UP001628193">
    <property type="component" value="Unassembled WGS sequence"/>
</dbReference>
<dbReference type="PANTHER" id="PTHR30244">
    <property type="entry name" value="TRANSAMINASE"/>
    <property type="match status" value="1"/>
</dbReference>
<evidence type="ECO:0000256" key="1">
    <source>
        <dbReference type="RuleBase" id="RU004508"/>
    </source>
</evidence>
<dbReference type="InterPro" id="IPR015422">
    <property type="entry name" value="PyrdxlP-dep_Trfase_small"/>
</dbReference>
<reference evidence="2 3" key="1">
    <citation type="submission" date="2024-05" db="EMBL/GenBank/DDBJ databases">
        <authorList>
            <consortium name="Candidatus Magnetaquicoccaceae bacterium FCR-1 genome sequencing consortium"/>
            <person name="Shimoshige H."/>
            <person name="Shimamura S."/>
            <person name="Taoka A."/>
            <person name="Kobayashi H."/>
            <person name="Maekawa T."/>
        </authorList>
    </citation>
    <scope>NUCLEOTIDE SEQUENCE [LARGE SCALE GENOMIC DNA]</scope>
    <source>
        <strain evidence="2 3">FCR-1</strain>
    </source>
</reference>
<dbReference type="EMBL" id="BAAFGK010000005">
    <property type="protein sequence ID" value="GAB0058438.1"/>
    <property type="molecule type" value="Genomic_DNA"/>
</dbReference>
<keyword evidence="1" id="KW-0663">Pyridoxal phosphate</keyword>